<organism evidence="4 5">
    <name type="scientific">Arabidopsis suecica</name>
    <name type="common">Swedish thale-cress</name>
    <name type="synonym">Cardaminopsis suecica</name>
    <dbReference type="NCBI Taxonomy" id="45249"/>
    <lineage>
        <taxon>Eukaryota</taxon>
        <taxon>Viridiplantae</taxon>
        <taxon>Streptophyta</taxon>
        <taxon>Embryophyta</taxon>
        <taxon>Tracheophyta</taxon>
        <taxon>Spermatophyta</taxon>
        <taxon>Magnoliopsida</taxon>
        <taxon>eudicotyledons</taxon>
        <taxon>Gunneridae</taxon>
        <taxon>Pentapetalae</taxon>
        <taxon>rosids</taxon>
        <taxon>malvids</taxon>
        <taxon>Brassicales</taxon>
        <taxon>Brassicaceae</taxon>
        <taxon>Camelineae</taxon>
        <taxon>Arabidopsis</taxon>
    </lineage>
</organism>
<keyword evidence="5" id="KW-1185">Reference proteome</keyword>
<evidence type="ECO:0000313" key="4">
    <source>
        <dbReference type="EMBL" id="KAG7547838.1"/>
    </source>
</evidence>
<evidence type="ECO:0000256" key="1">
    <source>
        <dbReference type="SAM" id="MobiDB-lite"/>
    </source>
</evidence>
<dbReference type="PROSITE" id="PS50878">
    <property type="entry name" value="RT_POL"/>
    <property type="match status" value="1"/>
</dbReference>
<dbReference type="InterPro" id="IPR025558">
    <property type="entry name" value="DUF4283"/>
</dbReference>
<feature type="compositionally biased region" description="Low complexity" evidence="1">
    <location>
        <begin position="75"/>
        <end position="86"/>
    </location>
</feature>
<feature type="signal peptide" evidence="2">
    <location>
        <begin position="1"/>
        <end position="20"/>
    </location>
</feature>
<feature type="compositionally biased region" description="Basic residues" evidence="1">
    <location>
        <begin position="56"/>
        <end position="74"/>
    </location>
</feature>
<dbReference type="CDD" id="cd01650">
    <property type="entry name" value="RT_nLTR_like"/>
    <property type="match status" value="1"/>
</dbReference>
<gene>
    <name evidence="4" type="ORF">ISN44_As12g030490</name>
</gene>
<accession>A0A8T1YPE1</accession>
<feature type="region of interest" description="Disordered" evidence="1">
    <location>
        <begin position="554"/>
        <end position="585"/>
    </location>
</feature>
<comment type="caution">
    <text evidence="4">The sequence shown here is derived from an EMBL/GenBank/DDBJ whole genome shotgun (WGS) entry which is preliminary data.</text>
</comment>
<dbReference type="InterPro" id="IPR000477">
    <property type="entry name" value="RT_dom"/>
</dbReference>
<dbReference type="Proteomes" id="UP000694251">
    <property type="component" value="Chromosome 12"/>
</dbReference>
<evidence type="ECO:0000256" key="2">
    <source>
        <dbReference type="SAM" id="SignalP"/>
    </source>
</evidence>
<feature type="compositionally biased region" description="Polar residues" evidence="1">
    <location>
        <begin position="573"/>
        <end position="584"/>
    </location>
</feature>
<dbReference type="OrthoDB" id="1609566at2759"/>
<dbReference type="GO" id="GO:0003964">
    <property type="term" value="F:RNA-directed DNA polymerase activity"/>
    <property type="evidence" value="ECO:0007669"/>
    <property type="project" value="UniProtKB-KW"/>
</dbReference>
<reference evidence="4 5" key="1">
    <citation type="submission" date="2020-12" db="EMBL/GenBank/DDBJ databases">
        <title>Concerted genomic and epigenomic changes stabilize Arabidopsis allopolyploids.</title>
        <authorList>
            <person name="Chen Z."/>
        </authorList>
    </citation>
    <scope>NUCLEOTIDE SEQUENCE [LARGE SCALE GENOMIC DNA]</scope>
    <source>
        <strain evidence="4">As9502</strain>
        <tissue evidence="4">Leaf</tissue>
    </source>
</reference>
<dbReference type="Pfam" id="PF03372">
    <property type="entry name" value="Exo_endo_phos"/>
    <property type="match status" value="1"/>
</dbReference>
<keyword evidence="2" id="KW-0732">Signal</keyword>
<keyword evidence="4" id="KW-0695">RNA-directed DNA polymerase</keyword>
<dbReference type="EMBL" id="JAEFBJ010000012">
    <property type="protein sequence ID" value="KAG7547838.1"/>
    <property type="molecule type" value="Genomic_DNA"/>
</dbReference>
<feature type="region of interest" description="Disordered" evidence="1">
    <location>
        <begin position="23"/>
        <end position="96"/>
    </location>
</feature>
<sequence length="1801" mass="201958">MYLIRHTILLRFLLFNFSLSRKGEKGQFSPPPHGVSHGGNLFSPSSSSSPLMGKRNSPKKKSSATKSKPKKPKKPSSLSISGSAFPSSPPPPSLNKGLVEFSDSVVTSPPTSSLSNAQSIVSPTVLAIDPVLLEASLAANTTVSSSVPVKVAPATEPVVTQEVAPATEPVSSSVPVKVAPATEPAVTQENRATPVADAKTSTSTETAIKVAGLVPVTLAPKSVADNWVSMVKGSSRQLKKKGEAFTLDSGEVCVKIPNSVIERNKKAWDCFVLGQFYSDPPSQGTIHNIVNGIWSKQYRDVVVSKMEGNSFLFRIPNSFTRSRVLNQRLWQIEGQTMFVAKWEPGLVPVKPELTSAPIWLELRKVPLQFFHEEGLERIAGLVGDPKFLHPSTANRTNLEVAKVFTLIDPRKPLPEAVNVQFESGEIRRILVSSPFMPPVCSHCKQIGHSLKHCKLAPATCNECSSTTHTTDLCHRLKASGLKKQKSQRRRRSKTPAKNKEAPTESVKGKGTAGKVWAVKEFPAGATNSVGGVLGSSGSISVQSDGILLGTGHKSLGEASGSSPTRKVSLVAGSASSEEAGQLSDSDCAVEEDSSDILSTDTDEENFIRVLTKRQRRELRGRGLKSAETHVKQPKELKFINDLLPGWGFEGNYEFSALGKIWVLWDPAVKVVIVDKSLQMVTCEVLIPGATQWFMVSFVYAANEEGLRKDLWKELMNLASSQAVGQKPWIVLGDFNQVLHPWEHSKAVATNVGRRIRDFRNCLYECELDDLVYSGNTFTWWNKSSTTPVAKKIDRILVNDCWTAMFPSAFAVFGEPDFSDHACCGVVLRDDSQRTRRPFRFFNYLLHNPHFVDLIREQWYSINAVGSAMFRVSKKLKALKPHIRTFSSENYSDLEKRVVEAHELVLSSQRRTLEDPSILNANSELEATRKWHTLVIAEERFFCQKSRVTWLHDGDSNTSYFHRMADMRHSMNKIQFLFDDDGNKIDTKQGIEQHCADYFENLLGGDVSPQLLEQSDMELLLPYRCSLDEIRELGMVFTDNEIEAAFSSLPRNKTSGPDGYSSEFFKGMWVIVGPEVLEAVKEFFSSGQLLKQWNATTLVLIPKVVNASKTTDFRPISCLNTLYKVIAKLLSSRLKSLLSRVISSAQSAFLPGRLLAENVLLATEIVHGYNRKNIESRGMLKVDLRKAFDTVRWDFIVSALKAIAVPDIFINWIFQCISTPTFSISINGSSGGFFKSTRGLRQGDPLSPYLFVLAMEVFSNLLRSRFDAGYIHYHPNTSELSISHLMFADDVMVFFDGGSSSLHGISETLDDFASWSGLQVNKAKTLLYLAGTEETEALTIARYGFPTGSLPVRYLGLPLMCRKLKISEYEPLMEKLSKRFRSWSVKCLSFAGRVQLIASVITGIVNFWLSTFMLPKGCVKKIESLCSRFLWAGCIDGSTGAKIAWSGVCLPKQEGGVGLRRFSVWNKTLCLRFIWLLFAENESLWSKWHKFHHLKTKSLWELKESATDPWTWKMLLRLRHFAEKFIIAEVNNGEQISFWHDNWTPLGPLFKLFGDDGPRSFGIHLSAKVMDACNDVGWTLSAPRSDTALSLHAYLSTIPLPSQSLEKDIYCWIVDGFNCRGFSSSKTWSVLRPRDNEKDWASSVWFRGAVPRNAFNMWVSHLDRLPTRHRLMAWGVIQSAECCYCSFSPETRDHLMFDCVFGATVWKEIFFRLTPAHRQLCSWSELLSWTRSRTTQAPSTLRKVAAQAFVYHIWRQRNNILHNNQKVPPSTIFRNIDREIRNTISGRRYKKRWKKLMLLWIR</sequence>
<feature type="chain" id="PRO_5035716209" evidence="2">
    <location>
        <begin position="21"/>
        <end position="1801"/>
    </location>
</feature>
<evidence type="ECO:0000313" key="5">
    <source>
        <dbReference type="Proteomes" id="UP000694251"/>
    </source>
</evidence>
<dbReference type="Pfam" id="PF13966">
    <property type="entry name" value="zf-RVT"/>
    <property type="match status" value="1"/>
</dbReference>
<keyword evidence="4" id="KW-0808">Transferase</keyword>
<feature type="region of interest" description="Disordered" evidence="1">
    <location>
        <begin position="478"/>
        <end position="508"/>
    </location>
</feature>
<dbReference type="PANTHER" id="PTHR33116:SF80">
    <property type="entry name" value="REVERSE TRANSCRIPTASE ZINC-BINDING DOMAIN-CONTAINING PROTEIN"/>
    <property type="match status" value="1"/>
</dbReference>
<dbReference type="InterPro" id="IPR026960">
    <property type="entry name" value="RVT-Znf"/>
</dbReference>
<dbReference type="Pfam" id="PF00078">
    <property type="entry name" value="RVT_1"/>
    <property type="match status" value="1"/>
</dbReference>
<evidence type="ECO:0000259" key="3">
    <source>
        <dbReference type="PROSITE" id="PS50878"/>
    </source>
</evidence>
<feature type="domain" description="Reverse transcriptase" evidence="3">
    <location>
        <begin position="1081"/>
        <end position="1358"/>
    </location>
</feature>
<dbReference type="PANTHER" id="PTHR33116">
    <property type="entry name" value="REVERSE TRANSCRIPTASE ZINC-BINDING DOMAIN-CONTAINING PROTEIN-RELATED-RELATED"/>
    <property type="match status" value="1"/>
</dbReference>
<dbReference type="Pfam" id="PF14111">
    <property type="entry name" value="DUF4283"/>
    <property type="match status" value="1"/>
</dbReference>
<name>A0A8T1YPE1_ARASU</name>
<proteinExistence type="predicted"/>
<protein>
    <submittedName>
        <fullName evidence="4">Reverse transcriptase domain</fullName>
    </submittedName>
</protein>
<keyword evidence="4" id="KW-0548">Nucleotidyltransferase</keyword>
<dbReference type="InterPro" id="IPR005135">
    <property type="entry name" value="Endo/exonuclease/phosphatase"/>
</dbReference>
<feature type="compositionally biased region" description="Basic residues" evidence="1">
    <location>
        <begin position="478"/>
        <end position="496"/>
    </location>
</feature>